<name>A0ABN0XX85_9BACL</name>
<organism evidence="1 2">
    <name type="scientific">Paenibacillus motobuensis</name>
    <dbReference type="NCBI Taxonomy" id="295324"/>
    <lineage>
        <taxon>Bacteria</taxon>
        <taxon>Bacillati</taxon>
        <taxon>Bacillota</taxon>
        <taxon>Bacilli</taxon>
        <taxon>Bacillales</taxon>
        <taxon>Paenibacillaceae</taxon>
        <taxon>Paenibacillus</taxon>
    </lineage>
</organism>
<gene>
    <name evidence="1" type="ORF">GCM10008933_03500</name>
</gene>
<accession>A0ABN0XX85</accession>
<evidence type="ECO:0000313" key="2">
    <source>
        <dbReference type="Proteomes" id="UP001500340"/>
    </source>
</evidence>
<protein>
    <recommendedName>
        <fullName evidence="3">Butirosin biosynthesis protein H N-terminal domain-containing protein</fullName>
    </recommendedName>
</protein>
<evidence type="ECO:0000313" key="1">
    <source>
        <dbReference type="EMBL" id="GAA0375640.1"/>
    </source>
</evidence>
<dbReference type="EMBL" id="BAAACX010000004">
    <property type="protein sequence ID" value="GAA0375640.1"/>
    <property type="molecule type" value="Genomic_DNA"/>
</dbReference>
<reference evidence="1 2" key="1">
    <citation type="journal article" date="2019" name="Int. J. Syst. Evol. Microbiol.">
        <title>The Global Catalogue of Microorganisms (GCM) 10K type strain sequencing project: providing services to taxonomists for standard genome sequencing and annotation.</title>
        <authorList>
            <consortium name="The Broad Institute Genomics Platform"/>
            <consortium name="The Broad Institute Genome Sequencing Center for Infectious Disease"/>
            <person name="Wu L."/>
            <person name="Ma J."/>
        </authorList>
    </citation>
    <scope>NUCLEOTIDE SEQUENCE [LARGE SCALE GENOMIC DNA]</scope>
    <source>
        <strain evidence="1 2">JCM 12774</strain>
    </source>
</reference>
<keyword evidence="2" id="KW-1185">Reference proteome</keyword>
<dbReference type="RefSeq" id="WP_343856725.1">
    <property type="nucleotide sequence ID" value="NZ_BAAACX010000004.1"/>
</dbReference>
<evidence type="ECO:0008006" key="3">
    <source>
        <dbReference type="Google" id="ProtNLM"/>
    </source>
</evidence>
<proteinExistence type="predicted"/>
<dbReference type="Proteomes" id="UP001500340">
    <property type="component" value="Unassembled WGS sequence"/>
</dbReference>
<comment type="caution">
    <text evidence="1">The sequence shown here is derived from an EMBL/GenBank/DDBJ whole genome shotgun (WGS) entry which is preliminary data.</text>
</comment>
<sequence>MHEPTKMSGGICLILQLSDPVIKSYSLYTNPLSIILHEEKSWNWFYSNFLLLCTFDHDTDESINDLALMYAPLEIKHICPWIEYQRINKDVLAFNGESIIKFLINCLNQGYYIHCHVDHYYISQSDKNDAHEFFIYGYCNESDLFYAADTCLNDKYSKITCTFEEFEKAYSSNKRFYGKEKYIELLCFDKYRDIYDFSFISFTTQLTDYLESKCSDPNNTQKMTFGLKNYQKIKKFLSYVINDNPGTDTDIRPFFVLYEYKKVMVMRLNHMKKNKLFSKNIDHIIDGYDELKTISESHLNSMIKYSITKNTKLVENVLQQIDYVECCERELINQMLSFCPV</sequence>